<accession>A0A540VCS5</accession>
<feature type="transmembrane region" description="Helical" evidence="1">
    <location>
        <begin position="114"/>
        <end position="134"/>
    </location>
</feature>
<evidence type="ECO:0000313" key="3">
    <source>
        <dbReference type="Proteomes" id="UP000317371"/>
    </source>
</evidence>
<organism evidence="2 3">
    <name type="scientific">Litorilinea aerophila</name>
    <dbReference type="NCBI Taxonomy" id="1204385"/>
    <lineage>
        <taxon>Bacteria</taxon>
        <taxon>Bacillati</taxon>
        <taxon>Chloroflexota</taxon>
        <taxon>Caldilineae</taxon>
        <taxon>Caldilineales</taxon>
        <taxon>Caldilineaceae</taxon>
        <taxon>Litorilinea</taxon>
    </lineage>
</organism>
<dbReference type="PANTHER" id="PTHR36833:SF2">
    <property type="entry name" value="SLR0610 PROTEIN"/>
    <property type="match status" value="1"/>
</dbReference>
<evidence type="ECO:0000313" key="2">
    <source>
        <dbReference type="EMBL" id="TQE94570.1"/>
    </source>
</evidence>
<protein>
    <submittedName>
        <fullName evidence="2">ABC transporter permease</fullName>
    </submittedName>
</protein>
<evidence type="ECO:0000256" key="1">
    <source>
        <dbReference type="SAM" id="Phobius"/>
    </source>
</evidence>
<name>A0A540VCS5_9CHLR</name>
<dbReference type="AlphaFoldDB" id="A0A540VCS5"/>
<dbReference type="InterPro" id="IPR010390">
    <property type="entry name" value="ABC-2_transporter-like"/>
</dbReference>
<feature type="transmembrane region" description="Helical" evidence="1">
    <location>
        <begin position="146"/>
        <end position="174"/>
    </location>
</feature>
<keyword evidence="1" id="KW-0812">Transmembrane</keyword>
<feature type="transmembrane region" description="Helical" evidence="1">
    <location>
        <begin position="25"/>
        <end position="47"/>
    </location>
</feature>
<sequence>MDLMRLVVTFIRLGILNELQYRANFWVQLLRSVLGMVTAVGGLAVVFQHTDTLAGWRPAELLALVGIYFIMGGFINTVIQPSMEAFLEDIRRGTLDFVLTKPADAQLLISLRRLSLWSTFDLVLGVAVLAYALVQVGYLLSPLQILAFVLALGAGAVIVYSFWLILATFAFWFIRIENILVIFQSLYQAGRWPVGIYPDVLRFVLTFLVPVAFAVTVPAEALIGRLTGQVLATAVGLAVGIFALARWFWRLGLRHYAGASA</sequence>
<dbReference type="EMBL" id="VIGC01000022">
    <property type="protein sequence ID" value="TQE94570.1"/>
    <property type="molecule type" value="Genomic_DNA"/>
</dbReference>
<reference evidence="2 3" key="1">
    <citation type="submission" date="2019-06" db="EMBL/GenBank/DDBJ databases">
        <title>Genome sequence of Litorilinea aerophila BAA-2444.</title>
        <authorList>
            <person name="Maclea K.S."/>
            <person name="Maurais E.G."/>
            <person name="Iannazzi L.C."/>
        </authorList>
    </citation>
    <scope>NUCLEOTIDE SEQUENCE [LARGE SCALE GENOMIC DNA]</scope>
    <source>
        <strain evidence="2 3">ATCC BAA-2444</strain>
    </source>
</reference>
<feature type="transmembrane region" description="Helical" evidence="1">
    <location>
        <begin position="59"/>
        <end position="79"/>
    </location>
</feature>
<gene>
    <name evidence="2" type="ORF">FKZ61_15910</name>
</gene>
<keyword evidence="1" id="KW-0472">Membrane</keyword>
<comment type="caution">
    <text evidence="2">The sequence shown here is derived from an EMBL/GenBank/DDBJ whole genome shotgun (WGS) entry which is preliminary data.</text>
</comment>
<dbReference type="PANTHER" id="PTHR36833">
    <property type="entry name" value="SLR0610 PROTEIN-RELATED"/>
    <property type="match status" value="1"/>
</dbReference>
<feature type="transmembrane region" description="Helical" evidence="1">
    <location>
        <begin position="230"/>
        <end position="249"/>
    </location>
</feature>
<dbReference type="Pfam" id="PF06182">
    <property type="entry name" value="ABC2_membrane_6"/>
    <property type="match status" value="1"/>
</dbReference>
<dbReference type="Proteomes" id="UP000317371">
    <property type="component" value="Unassembled WGS sequence"/>
</dbReference>
<keyword evidence="1" id="KW-1133">Transmembrane helix</keyword>
<dbReference type="InParanoid" id="A0A540VCS5"/>
<feature type="transmembrane region" description="Helical" evidence="1">
    <location>
        <begin position="200"/>
        <end position="223"/>
    </location>
</feature>
<proteinExistence type="predicted"/>
<keyword evidence="3" id="KW-1185">Reference proteome</keyword>
<dbReference type="OrthoDB" id="3818833at2"/>